<reference evidence="1 2" key="1">
    <citation type="submission" date="2023-02" db="EMBL/GenBank/DDBJ databases">
        <title>LHISI_Scaffold_Assembly.</title>
        <authorList>
            <person name="Stuart O.P."/>
            <person name="Cleave R."/>
            <person name="Magrath M.J.L."/>
            <person name="Mikheyev A.S."/>
        </authorList>
    </citation>
    <scope>NUCLEOTIDE SEQUENCE [LARGE SCALE GENOMIC DNA]</scope>
    <source>
        <strain evidence="1">Daus_M_001</strain>
        <tissue evidence="1">Leg muscle</tissue>
    </source>
</reference>
<dbReference type="Proteomes" id="UP001159363">
    <property type="component" value="Chromosome X"/>
</dbReference>
<organism evidence="1 2">
    <name type="scientific">Dryococelus australis</name>
    <dbReference type="NCBI Taxonomy" id="614101"/>
    <lineage>
        <taxon>Eukaryota</taxon>
        <taxon>Metazoa</taxon>
        <taxon>Ecdysozoa</taxon>
        <taxon>Arthropoda</taxon>
        <taxon>Hexapoda</taxon>
        <taxon>Insecta</taxon>
        <taxon>Pterygota</taxon>
        <taxon>Neoptera</taxon>
        <taxon>Polyneoptera</taxon>
        <taxon>Phasmatodea</taxon>
        <taxon>Verophasmatodea</taxon>
        <taxon>Anareolatae</taxon>
        <taxon>Phasmatidae</taxon>
        <taxon>Eurycanthinae</taxon>
        <taxon>Dryococelus</taxon>
    </lineage>
</organism>
<sequence length="101" mass="11091">MTYERDLFMNITPLSNRSVILGDGCSLNNVLWLPGLKLNLFSLSSAIEKSHVVNMSAGDCYVYKDNEVCAVANEGNLYILDFIMEHNSLAVVCSLESGVKA</sequence>
<evidence type="ECO:0000313" key="2">
    <source>
        <dbReference type="Proteomes" id="UP001159363"/>
    </source>
</evidence>
<dbReference type="EMBL" id="JARBHB010000004">
    <property type="protein sequence ID" value="KAJ8884842.1"/>
    <property type="molecule type" value="Genomic_DNA"/>
</dbReference>
<protein>
    <submittedName>
        <fullName evidence="1">Uncharacterized protein</fullName>
    </submittedName>
</protein>
<evidence type="ECO:0000313" key="1">
    <source>
        <dbReference type="EMBL" id="KAJ8884842.1"/>
    </source>
</evidence>
<name>A0ABQ9HKS6_9NEOP</name>
<keyword evidence="2" id="KW-1185">Reference proteome</keyword>
<proteinExistence type="predicted"/>
<accession>A0ABQ9HKS6</accession>
<comment type="caution">
    <text evidence="1">The sequence shown here is derived from an EMBL/GenBank/DDBJ whole genome shotgun (WGS) entry which is preliminary data.</text>
</comment>
<gene>
    <name evidence="1" type="ORF">PR048_011038</name>
</gene>